<accession>A0A2Z6NH17</accession>
<dbReference type="OrthoDB" id="1902587at2759"/>
<dbReference type="InterPro" id="IPR001179">
    <property type="entry name" value="PPIase_FKBP_dom"/>
</dbReference>
<gene>
    <name evidence="7" type="ORF">TSUD_329500</name>
</gene>
<protein>
    <recommendedName>
        <fullName evidence="2 5">peptidylprolyl isomerase</fullName>
        <ecNumber evidence="2 5">5.2.1.8</ecNumber>
    </recommendedName>
</protein>
<evidence type="ECO:0000256" key="5">
    <source>
        <dbReference type="PROSITE-ProRule" id="PRU00277"/>
    </source>
</evidence>
<dbReference type="EC" id="5.2.1.8" evidence="2 5"/>
<sequence>MTLSPQNELKIQDSEFLFKEIGNEGLTKQILRKGVTWQTPFSGDQVQVHFSGQVENGPSLESSYDKGSPFHFKLGQGEVIKGWDEGVATMKKGERAVFKIPPNLAYGEVGSPPLIPPNAILIFEIEMLGWSTIRDLTGDGGIMKKTIREGEGWATPKELDEVLGYLCPAMSIAVKTMRKGEVAELSMKFF</sequence>
<dbReference type="GO" id="GO:0005737">
    <property type="term" value="C:cytoplasm"/>
    <property type="evidence" value="ECO:0007669"/>
    <property type="project" value="TreeGrafter"/>
</dbReference>
<dbReference type="Pfam" id="PF00254">
    <property type="entry name" value="FKBP_C"/>
    <property type="match status" value="1"/>
</dbReference>
<dbReference type="InterPro" id="IPR046357">
    <property type="entry name" value="PPIase_dom_sf"/>
</dbReference>
<keyword evidence="8" id="KW-1185">Reference proteome</keyword>
<dbReference type="AlphaFoldDB" id="A0A2Z6NH17"/>
<dbReference type="GO" id="GO:0003755">
    <property type="term" value="F:peptidyl-prolyl cis-trans isomerase activity"/>
    <property type="evidence" value="ECO:0007669"/>
    <property type="project" value="UniProtKB-KW"/>
</dbReference>
<evidence type="ECO:0000259" key="6">
    <source>
        <dbReference type="PROSITE" id="PS50059"/>
    </source>
</evidence>
<reference evidence="8" key="1">
    <citation type="journal article" date="2017" name="Front. Plant Sci.">
        <title>Climate Clever Clovers: New Paradigm to Reduce the Environmental Footprint of Ruminants by Breeding Low Methanogenic Forages Utilizing Haplotype Variation.</title>
        <authorList>
            <person name="Kaur P."/>
            <person name="Appels R."/>
            <person name="Bayer P.E."/>
            <person name="Keeble-Gagnere G."/>
            <person name="Wang J."/>
            <person name="Hirakawa H."/>
            <person name="Shirasawa K."/>
            <person name="Vercoe P."/>
            <person name="Stefanova K."/>
            <person name="Durmic Z."/>
            <person name="Nichols P."/>
            <person name="Revell C."/>
            <person name="Isobe S.N."/>
            <person name="Edwards D."/>
            <person name="Erskine W."/>
        </authorList>
    </citation>
    <scope>NUCLEOTIDE SEQUENCE [LARGE SCALE GENOMIC DNA]</scope>
    <source>
        <strain evidence="8">cv. Daliak</strain>
    </source>
</reference>
<evidence type="ECO:0000256" key="2">
    <source>
        <dbReference type="ARBA" id="ARBA00013194"/>
    </source>
</evidence>
<dbReference type="SUPFAM" id="SSF54534">
    <property type="entry name" value="FKBP-like"/>
    <property type="match status" value="1"/>
</dbReference>
<feature type="domain" description="PPIase FKBP-type" evidence="6">
    <location>
        <begin position="43"/>
        <end position="131"/>
    </location>
</feature>
<proteinExistence type="predicted"/>
<evidence type="ECO:0000313" key="7">
    <source>
        <dbReference type="EMBL" id="GAU43051.1"/>
    </source>
</evidence>
<dbReference type="PROSITE" id="PS50059">
    <property type="entry name" value="FKBP_PPIASE"/>
    <property type="match status" value="1"/>
</dbReference>
<dbReference type="FunFam" id="3.10.50.40:FF:000006">
    <property type="entry name" value="Peptidyl-prolyl cis-trans isomerase"/>
    <property type="match status" value="1"/>
</dbReference>
<dbReference type="Proteomes" id="UP000242715">
    <property type="component" value="Unassembled WGS sequence"/>
</dbReference>
<comment type="catalytic activity">
    <reaction evidence="1 5">
        <text>[protein]-peptidylproline (omega=180) = [protein]-peptidylproline (omega=0)</text>
        <dbReference type="Rhea" id="RHEA:16237"/>
        <dbReference type="Rhea" id="RHEA-COMP:10747"/>
        <dbReference type="Rhea" id="RHEA-COMP:10748"/>
        <dbReference type="ChEBI" id="CHEBI:83833"/>
        <dbReference type="ChEBI" id="CHEBI:83834"/>
        <dbReference type="EC" id="5.2.1.8"/>
    </reaction>
</comment>
<dbReference type="InterPro" id="IPR050689">
    <property type="entry name" value="FKBP-type_PPIase"/>
</dbReference>
<keyword evidence="4 5" id="KW-0413">Isomerase</keyword>
<keyword evidence="3 5" id="KW-0697">Rotamase</keyword>
<evidence type="ECO:0000256" key="3">
    <source>
        <dbReference type="ARBA" id="ARBA00023110"/>
    </source>
</evidence>
<dbReference type="EMBL" id="DF973954">
    <property type="protein sequence ID" value="GAU43051.1"/>
    <property type="molecule type" value="Genomic_DNA"/>
</dbReference>
<dbReference type="Gene3D" id="3.10.50.40">
    <property type="match status" value="1"/>
</dbReference>
<dbReference type="PANTHER" id="PTHR10516:SF453">
    <property type="entry name" value="PEPTIDYLPROLYL ISOMERASE"/>
    <property type="match status" value="1"/>
</dbReference>
<dbReference type="PANTHER" id="PTHR10516">
    <property type="entry name" value="PEPTIDYL-PROLYL CIS-TRANS ISOMERASE"/>
    <property type="match status" value="1"/>
</dbReference>
<evidence type="ECO:0000256" key="4">
    <source>
        <dbReference type="ARBA" id="ARBA00023235"/>
    </source>
</evidence>
<evidence type="ECO:0000256" key="1">
    <source>
        <dbReference type="ARBA" id="ARBA00000971"/>
    </source>
</evidence>
<name>A0A2Z6NH17_TRISU</name>
<organism evidence="7 8">
    <name type="scientific">Trifolium subterraneum</name>
    <name type="common">Subterranean clover</name>
    <dbReference type="NCBI Taxonomy" id="3900"/>
    <lineage>
        <taxon>Eukaryota</taxon>
        <taxon>Viridiplantae</taxon>
        <taxon>Streptophyta</taxon>
        <taxon>Embryophyta</taxon>
        <taxon>Tracheophyta</taxon>
        <taxon>Spermatophyta</taxon>
        <taxon>Magnoliopsida</taxon>
        <taxon>eudicotyledons</taxon>
        <taxon>Gunneridae</taxon>
        <taxon>Pentapetalae</taxon>
        <taxon>rosids</taxon>
        <taxon>fabids</taxon>
        <taxon>Fabales</taxon>
        <taxon>Fabaceae</taxon>
        <taxon>Papilionoideae</taxon>
        <taxon>50 kb inversion clade</taxon>
        <taxon>NPAAA clade</taxon>
        <taxon>Hologalegina</taxon>
        <taxon>IRL clade</taxon>
        <taxon>Trifolieae</taxon>
        <taxon>Trifolium</taxon>
    </lineage>
</organism>
<evidence type="ECO:0000313" key="8">
    <source>
        <dbReference type="Proteomes" id="UP000242715"/>
    </source>
</evidence>